<gene>
    <name evidence="15" type="ORF">PV10_08128</name>
</gene>
<evidence type="ECO:0000256" key="3">
    <source>
        <dbReference type="ARBA" id="ARBA00008529"/>
    </source>
</evidence>
<keyword evidence="8" id="KW-0779">Telomere</keyword>
<dbReference type="GO" id="GO:0005634">
    <property type="term" value="C:nucleus"/>
    <property type="evidence" value="ECO:0007669"/>
    <property type="project" value="UniProtKB-SubCell"/>
</dbReference>
<comment type="subunit">
    <text evidence="4">Component of the EKC/KEOPS complex composed of at least BUD32, CGI121, GON7, KAE1 and PCC1; the whole complex dimerizes.</text>
</comment>
<accession>A0A0D1WI07</accession>
<feature type="region of interest" description="Disordered" evidence="14">
    <location>
        <begin position="70"/>
        <end position="109"/>
    </location>
</feature>
<dbReference type="Proteomes" id="UP000054302">
    <property type="component" value="Unassembled WGS sequence"/>
</dbReference>
<dbReference type="OMA" id="PFKVAHT"/>
<keyword evidence="11" id="KW-0804">Transcription</keyword>
<evidence type="ECO:0000256" key="12">
    <source>
        <dbReference type="ARBA" id="ARBA00023242"/>
    </source>
</evidence>
<keyword evidence="7" id="KW-0819">tRNA processing</keyword>
<keyword evidence="12" id="KW-0539">Nucleus</keyword>
<dbReference type="GO" id="GO:0000781">
    <property type="term" value="C:chromosome, telomeric region"/>
    <property type="evidence" value="ECO:0007669"/>
    <property type="project" value="UniProtKB-SubCell"/>
</dbReference>
<dbReference type="Pfam" id="PF08738">
    <property type="entry name" value="Gon7"/>
    <property type="match status" value="1"/>
</dbReference>
<dbReference type="OrthoDB" id="5325112at2759"/>
<evidence type="ECO:0000256" key="7">
    <source>
        <dbReference type="ARBA" id="ARBA00022694"/>
    </source>
</evidence>
<dbReference type="HOGENOM" id="CLU_146833_2_1_1"/>
<feature type="compositionally biased region" description="Acidic residues" evidence="14">
    <location>
        <begin position="90"/>
        <end position="109"/>
    </location>
</feature>
<proteinExistence type="inferred from homology"/>
<evidence type="ECO:0000256" key="9">
    <source>
        <dbReference type="ARBA" id="ARBA00023015"/>
    </source>
</evidence>
<dbReference type="GO" id="GO:0008033">
    <property type="term" value="P:tRNA processing"/>
    <property type="evidence" value="ECO:0007669"/>
    <property type="project" value="UniProtKB-KW"/>
</dbReference>
<name>A0A0D1WI07_EXOME</name>
<evidence type="ECO:0000256" key="5">
    <source>
        <dbReference type="ARBA" id="ARBA00019746"/>
    </source>
</evidence>
<dbReference type="GeneID" id="27325973"/>
<feature type="region of interest" description="Disordered" evidence="14">
    <location>
        <begin position="24"/>
        <end position="43"/>
    </location>
</feature>
<comment type="function">
    <text evidence="13">Component of the EKC/KEOPS complex that is required for the formation of a threonylcarbamoyl group on adenosine at position 37 (t(6)A37) in tRNAs that read codons beginning with adenine. The complex is probably involved in the transfer of the threonylcarbamoyl moiety of threonylcarbamoyl-AMP (TC-AMP) to the N6 group of A37. GON7 likely plays a supporting role to the catalytic subunit KAE1 in the complex. The EKC/KEOPS complex also promotes both telomere uncapping and telomere elongation. The complex is required for efficient recruitment of transcriptional coactivators.</text>
</comment>
<feature type="compositionally biased region" description="Polar residues" evidence="14">
    <location>
        <begin position="34"/>
        <end position="43"/>
    </location>
</feature>
<protein>
    <recommendedName>
        <fullName evidence="5">EKC/KEOPS complex subunit GON7</fullName>
    </recommendedName>
</protein>
<evidence type="ECO:0000256" key="2">
    <source>
        <dbReference type="ARBA" id="ARBA00004574"/>
    </source>
</evidence>
<dbReference type="VEuPathDB" id="FungiDB:PV10_08128"/>
<organism evidence="15 16">
    <name type="scientific">Exophiala mesophila</name>
    <name type="common">Black yeast-like fungus</name>
    <dbReference type="NCBI Taxonomy" id="212818"/>
    <lineage>
        <taxon>Eukaryota</taxon>
        <taxon>Fungi</taxon>
        <taxon>Dikarya</taxon>
        <taxon>Ascomycota</taxon>
        <taxon>Pezizomycotina</taxon>
        <taxon>Eurotiomycetes</taxon>
        <taxon>Chaetothyriomycetidae</taxon>
        <taxon>Chaetothyriales</taxon>
        <taxon>Herpotrichiellaceae</taxon>
        <taxon>Exophiala</taxon>
    </lineage>
</organism>
<evidence type="ECO:0000256" key="8">
    <source>
        <dbReference type="ARBA" id="ARBA00022895"/>
    </source>
</evidence>
<evidence type="ECO:0000256" key="13">
    <source>
        <dbReference type="ARBA" id="ARBA00025393"/>
    </source>
</evidence>
<evidence type="ECO:0000256" key="14">
    <source>
        <dbReference type="SAM" id="MobiDB-lite"/>
    </source>
</evidence>
<dbReference type="AlphaFoldDB" id="A0A0D1WI07"/>
<comment type="similarity">
    <text evidence="3">Belongs to the GON7 family.</text>
</comment>
<dbReference type="EMBL" id="KN847525">
    <property type="protein sequence ID" value="KIV88445.1"/>
    <property type="molecule type" value="Genomic_DNA"/>
</dbReference>
<evidence type="ECO:0000256" key="4">
    <source>
        <dbReference type="ARBA" id="ARBA00011534"/>
    </source>
</evidence>
<keyword evidence="16" id="KW-1185">Reference proteome</keyword>
<evidence type="ECO:0000313" key="15">
    <source>
        <dbReference type="EMBL" id="KIV88445.1"/>
    </source>
</evidence>
<evidence type="ECO:0000256" key="10">
    <source>
        <dbReference type="ARBA" id="ARBA00023159"/>
    </source>
</evidence>
<keyword evidence="6" id="KW-0158">Chromosome</keyword>
<sequence length="109" mass="11862">MTHALNDKAQAPLIAAYSSPNETKQFEHLVPSPKVSSDGTLDTTTKTQYLGQLRASTKKLQEDINTYLTQKMEEDKRAGADTVQGKTADEVEEENYGEAPAGEDDDAAT</sequence>
<dbReference type="RefSeq" id="XP_016220019.1">
    <property type="nucleotide sequence ID" value="XM_016373108.1"/>
</dbReference>
<keyword evidence="9" id="KW-0805">Transcription regulation</keyword>
<evidence type="ECO:0000313" key="16">
    <source>
        <dbReference type="Proteomes" id="UP000054302"/>
    </source>
</evidence>
<evidence type="ECO:0000256" key="6">
    <source>
        <dbReference type="ARBA" id="ARBA00022454"/>
    </source>
</evidence>
<comment type="subcellular location">
    <subcellularLocation>
        <location evidence="2">Chromosome</location>
        <location evidence="2">Telomere</location>
    </subcellularLocation>
    <subcellularLocation>
        <location evidence="1">Nucleus</location>
    </subcellularLocation>
</comment>
<reference evidence="15 16" key="1">
    <citation type="submission" date="2015-01" db="EMBL/GenBank/DDBJ databases">
        <title>The Genome Sequence of Exophiala mesophila CBS40295.</title>
        <authorList>
            <consortium name="The Broad Institute Genomics Platform"/>
            <person name="Cuomo C."/>
            <person name="de Hoog S."/>
            <person name="Gorbushina A."/>
            <person name="Stielow B."/>
            <person name="Teixiera M."/>
            <person name="Abouelleil A."/>
            <person name="Chapman S.B."/>
            <person name="Priest M."/>
            <person name="Young S.K."/>
            <person name="Wortman J."/>
            <person name="Nusbaum C."/>
            <person name="Birren B."/>
        </authorList>
    </citation>
    <scope>NUCLEOTIDE SEQUENCE [LARGE SCALE GENOMIC DNA]</scope>
    <source>
        <strain evidence="15 16">CBS 40295</strain>
    </source>
</reference>
<dbReference type="InterPro" id="IPR014849">
    <property type="entry name" value="EKC/KEOPS_Gon7"/>
</dbReference>
<evidence type="ECO:0000256" key="11">
    <source>
        <dbReference type="ARBA" id="ARBA00023163"/>
    </source>
</evidence>
<evidence type="ECO:0000256" key="1">
    <source>
        <dbReference type="ARBA" id="ARBA00004123"/>
    </source>
</evidence>
<keyword evidence="10" id="KW-0010">Activator</keyword>